<feature type="repeat" description="Hemopexin" evidence="15">
    <location>
        <begin position="477"/>
        <end position="524"/>
    </location>
</feature>
<dbReference type="GO" id="GO:0004222">
    <property type="term" value="F:metalloendopeptidase activity"/>
    <property type="evidence" value="ECO:0007669"/>
    <property type="project" value="InterPro"/>
</dbReference>
<dbReference type="SUPFAM" id="SSF55486">
    <property type="entry name" value="Metalloproteases ('zincins'), catalytic domain"/>
    <property type="match status" value="1"/>
</dbReference>
<feature type="active site" evidence="12">
    <location>
        <position position="294"/>
    </location>
</feature>
<dbReference type="GO" id="GO:0031012">
    <property type="term" value="C:extracellular matrix"/>
    <property type="evidence" value="ECO:0007669"/>
    <property type="project" value="InterPro"/>
</dbReference>
<dbReference type="InterPro" id="IPR021190">
    <property type="entry name" value="Pept_M10A"/>
</dbReference>
<keyword evidence="4" id="KW-0732">Signal</keyword>
<dbReference type="InterPro" id="IPR006026">
    <property type="entry name" value="Peptidase_Metallo"/>
</dbReference>
<feature type="compositionally biased region" description="Pro residues" evidence="16">
    <location>
        <begin position="362"/>
        <end position="371"/>
    </location>
</feature>
<feature type="binding site" evidence="13">
    <location>
        <position position="251"/>
    </location>
    <ligand>
        <name>Zn(2+)</name>
        <dbReference type="ChEBI" id="CHEBI:29105"/>
        <label>1</label>
    </ligand>
</feature>
<keyword evidence="9" id="KW-0482">Metalloprotease</keyword>
<evidence type="ECO:0000256" key="3">
    <source>
        <dbReference type="ARBA" id="ARBA00022723"/>
    </source>
</evidence>
<feature type="binding site" evidence="13">
    <location>
        <position position="267"/>
    </location>
    <ligand>
        <name>Ca(2+)</name>
        <dbReference type="ChEBI" id="CHEBI:29108"/>
        <label>1</label>
    </ligand>
</feature>
<dbReference type="Gene3D" id="3.40.390.10">
    <property type="entry name" value="Collagenase (Catalytic Domain)"/>
    <property type="match status" value="1"/>
</dbReference>
<keyword evidence="2" id="KW-0645">Protease</keyword>
<feature type="binding site" evidence="13">
    <location>
        <position position="236"/>
    </location>
    <ligand>
        <name>Zn(2+)</name>
        <dbReference type="ChEBI" id="CHEBI:29105"/>
        <label>1</label>
    </ligand>
</feature>
<feature type="binding site" evidence="13">
    <location>
        <position position="264"/>
    </location>
    <ligand>
        <name>Zn(2+)</name>
        <dbReference type="ChEBI" id="CHEBI:29105"/>
        <label>1</label>
    </ligand>
</feature>
<dbReference type="Gene3D" id="2.110.10.10">
    <property type="entry name" value="Hemopexin-like domain"/>
    <property type="match status" value="1"/>
</dbReference>
<feature type="binding site" description="in inhibited form" evidence="13">
    <location>
        <position position="138"/>
    </location>
    <ligand>
        <name>Zn(2+)</name>
        <dbReference type="ChEBI" id="CHEBI:29105"/>
        <label>2</label>
        <note>catalytic</note>
    </ligand>
</feature>
<feature type="repeat" description="Hemopexin" evidence="15">
    <location>
        <begin position="377"/>
        <end position="426"/>
    </location>
</feature>
<protein>
    <recommendedName>
        <fullName evidence="17">Peptidase metallopeptidase domain-containing protein</fullName>
    </recommendedName>
</protein>
<feature type="repeat" description="Hemopexin" evidence="15">
    <location>
        <begin position="525"/>
        <end position="571"/>
    </location>
</feature>
<gene>
    <name evidence="18" type="ORF">O3P69_004759</name>
</gene>
<evidence type="ECO:0000256" key="12">
    <source>
        <dbReference type="PIRSR" id="PIRSR621190-1"/>
    </source>
</evidence>
<feature type="binding site" evidence="13">
    <location>
        <position position="262"/>
    </location>
    <ligand>
        <name>Ca(2+)</name>
        <dbReference type="ChEBI" id="CHEBI:29108"/>
        <label>2</label>
    </ligand>
</feature>
<evidence type="ECO:0000256" key="10">
    <source>
        <dbReference type="ARBA" id="ARBA00023145"/>
    </source>
</evidence>
<evidence type="ECO:0000256" key="13">
    <source>
        <dbReference type="PIRSR" id="PIRSR621190-2"/>
    </source>
</evidence>
<keyword evidence="3 13" id="KW-0479">Metal-binding</keyword>
<feature type="repeat" description="Hemopexin" evidence="15">
    <location>
        <begin position="430"/>
        <end position="475"/>
    </location>
</feature>
<dbReference type="InterPro" id="IPR018487">
    <property type="entry name" value="Hemopexin-like_repeat"/>
</dbReference>
<dbReference type="PROSITE" id="PS00024">
    <property type="entry name" value="HEMOPEXIN"/>
    <property type="match status" value="1"/>
</dbReference>
<evidence type="ECO:0000256" key="2">
    <source>
        <dbReference type="ARBA" id="ARBA00022670"/>
    </source>
</evidence>
<evidence type="ECO:0000256" key="14">
    <source>
        <dbReference type="PIRSR" id="PIRSR621190-5"/>
    </source>
</evidence>
<dbReference type="FunFam" id="2.110.10.10:FF:000018">
    <property type="entry name" value="Matrix metallopeptidase 25b"/>
    <property type="match status" value="1"/>
</dbReference>
<feature type="binding site" evidence="13">
    <location>
        <position position="297"/>
    </location>
    <ligand>
        <name>Zn(2+)</name>
        <dbReference type="ChEBI" id="CHEBI:29105"/>
        <label>2</label>
        <note>catalytic</note>
    </ligand>
</feature>
<accession>A0AAW0UCU5</accession>
<keyword evidence="7 13" id="KW-0862">Zinc</keyword>
<feature type="binding site" evidence="13">
    <location>
        <position position="243"/>
    </location>
    <ligand>
        <name>Ca(2+)</name>
        <dbReference type="ChEBI" id="CHEBI:29108"/>
        <label>3</label>
    </ligand>
</feature>
<sequence>MTCFAGVKGRDLLPGASAMSGVAKGGRHSNKHEARTGCLSGLRSVVVVVVAALSVAGCVQRGACVPSGGREKRDIIDDRVQRYLMQYGYLPASDMETGNLRTESQLREAIKTMQRFGHIPMTGEMDEATRKLLRTPRCSLPDVMPGEGDDLRRRVRRFVKQGKKWDKLNLTWGVRKYPTKMREKTGDPEDMYGWEIQREFRLATEVWSRVSRLEFTELEHNPEDADIVIDFNTGYHGDGYPFDGKGRTLAHAFYPGHGIGGDMHFDDDEPWVQHQNVVDDTWERVSLFITAAHELGHALGLYHSDVEGALMSPYLIRFPSSFRLPQDDVRGIQELYGVDEKYKEDPWPSTTTTTTTTTPRPAETPRPPLRPPKSDKPDTCNTDYDAISVIRREIYIFKGKYFWRVDPQGNLLPNYPAKINRFWSKLPKNLTHIDAVYERMLDGKIVFFIGDKYYVCRGNQELLKVGRLKNLGLPATLKKIDAAFVWGYNGRTYLFAETMYWRFDETIQHVELDYPRAMDMWRGVPYNIDSAFKHNGTTYFFQGKMFWEFDDFRMRVKPKSPALSAPFWLGCPNTKNPYYPKTSLETHATAAAAATATPTTGTPQPAILTLLLCAVCLICWGVV</sequence>
<feature type="domain" description="Peptidase metallopeptidase" evidence="17">
    <location>
        <begin position="161"/>
        <end position="338"/>
    </location>
</feature>
<dbReference type="InterPro" id="IPR024079">
    <property type="entry name" value="MetalloPept_cat_dom_sf"/>
</dbReference>
<dbReference type="Pfam" id="PF00045">
    <property type="entry name" value="Hemopexin"/>
    <property type="match status" value="3"/>
</dbReference>
<feature type="binding site" evidence="13">
    <location>
        <position position="303"/>
    </location>
    <ligand>
        <name>Zn(2+)</name>
        <dbReference type="ChEBI" id="CHEBI:29105"/>
        <label>2</label>
        <note>catalytic</note>
    </ligand>
</feature>
<feature type="binding site" evidence="13">
    <location>
        <position position="260"/>
    </location>
    <ligand>
        <name>Ca(2+)</name>
        <dbReference type="ChEBI" id="CHEBI:29108"/>
        <label>2</label>
    </ligand>
</feature>
<feature type="binding site" evidence="13">
    <location>
        <position position="385"/>
    </location>
    <ligand>
        <name>Ca(2+)</name>
        <dbReference type="ChEBI" id="CHEBI:29108"/>
        <label>4</label>
    </ligand>
</feature>
<dbReference type="SUPFAM" id="SSF47090">
    <property type="entry name" value="PGBD-like"/>
    <property type="match status" value="1"/>
</dbReference>
<evidence type="ECO:0000256" key="1">
    <source>
        <dbReference type="ARBA" id="ARBA00010370"/>
    </source>
</evidence>
<dbReference type="SMART" id="SM00235">
    <property type="entry name" value="ZnMc"/>
    <property type="match status" value="1"/>
</dbReference>
<comment type="similarity">
    <text evidence="1">Belongs to the peptidase M10A family.</text>
</comment>
<feature type="binding site" evidence="13">
    <location>
        <position position="293"/>
    </location>
    <ligand>
        <name>Zn(2+)</name>
        <dbReference type="ChEBI" id="CHEBI:29105"/>
        <label>2</label>
        <note>catalytic</note>
    </ligand>
</feature>
<dbReference type="InterPro" id="IPR036365">
    <property type="entry name" value="PGBD-like_sf"/>
</dbReference>
<evidence type="ECO:0000256" key="16">
    <source>
        <dbReference type="SAM" id="MobiDB-lite"/>
    </source>
</evidence>
<feature type="binding site" evidence="13">
    <location>
        <position position="311"/>
    </location>
    <ligand>
        <name>Zn(2+)</name>
        <dbReference type="ChEBI" id="CHEBI:29105"/>
        <label>2</label>
        <note>catalytic</note>
    </ligand>
</feature>
<evidence type="ECO:0000313" key="19">
    <source>
        <dbReference type="Proteomes" id="UP001487740"/>
    </source>
</evidence>
<reference evidence="18 19" key="1">
    <citation type="submission" date="2023-03" db="EMBL/GenBank/DDBJ databases">
        <title>High-quality genome of Scylla paramamosain provides insights in environmental adaptation.</title>
        <authorList>
            <person name="Zhang L."/>
        </authorList>
    </citation>
    <scope>NUCLEOTIDE SEQUENCE [LARGE SCALE GENOMIC DNA]</scope>
    <source>
        <strain evidence="18">LZ_2023a</strain>
        <tissue evidence="18">Muscle</tissue>
    </source>
</reference>
<dbReference type="InterPro" id="IPR001818">
    <property type="entry name" value="Pept_M10_metallopeptidase"/>
</dbReference>
<feature type="binding site" evidence="13">
    <location>
        <position position="266"/>
    </location>
    <ligand>
        <name>Ca(2+)</name>
        <dbReference type="ChEBI" id="CHEBI:29108"/>
        <label>3</label>
    </ligand>
</feature>
<feature type="binding site" evidence="13">
    <location>
        <position position="387"/>
    </location>
    <ligand>
        <name>Ca(2+)</name>
        <dbReference type="ChEBI" id="CHEBI:29108"/>
        <label>5</label>
    </ligand>
</feature>
<comment type="cofactor">
    <cofactor evidence="13">
        <name>Ca(2+)</name>
        <dbReference type="ChEBI" id="CHEBI:29108"/>
    </cofactor>
    <text evidence="13">Can bind about 5 Ca(2+) ions per subunit.</text>
</comment>
<dbReference type="PANTHER" id="PTHR10201:SF308">
    <property type="entry name" value="MATRIX METALLOPROTEINASE 2"/>
    <property type="match status" value="1"/>
</dbReference>
<dbReference type="GO" id="GO:0005615">
    <property type="term" value="C:extracellular space"/>
    <property type="evidence" value="ECO:0007669"/>
    <property type="project" value="TreeGrafter"/>
</dbReference>
<keyword evidence="19" id="KW-1185">Reference proteome</keyword>
<feature type="compositionally biased region" description="Low complexity" evidence="16">
    <location>
        <begin position="347"/>
        <end position="361"/>
    </location>
</feature>
<feature type="binding site" evidence="13">
    <location>
        <position position="269"/>
    </location>
    <ligand>
        <name>Ca(2+)</name>
        <dbReference type="ChEBI" id="CHEBI:29108"/>
        <label>3</label>
    </ligand>
</feature>
<dbReference type="InterPro" id="IPR000585">
    <property type="entry name" value="Hemopexin-like_dom"/>
</dbReference>
<dbReference type="CDD" id="cd00094">
    <property type="entry name" value="HX"/>
    <property type="match status" value="1"/>
</dbReference>
<keyword evidence="10" id="KW-0865">Zymogen</keyword>
<feature type="binding site" evidence="13">
    <location>
        <position position="434"/>
    </location>
    <ligand>
        <name>Ca(2+)</name>
        <dbReference type="ChEBI" id="CHEBI:29108"/>
        <label>4</label>
    </ligand>
</feature>
<keyword evidence="8 13" id="KW-0106">Calcium</keyword>
<feature type="binding site" evidence="13">
    <location>
        <position position="269"/>
    </location>
    <ligand>
        <name>Ca(2+)</name>
        <dbReference type="ChEBI" id="CHEBI:29108"/>
        <label>1</label>
    </ligand>
</feature>
<keyword evidence="11" id="KW-1015">Disulfide bond</keyword>
<organism evidence="18 19">
    <name type="scientific">Scylla paramamosain</name>
    <name type="common">Mud crab</name>
    <dbReference type="NCBI Taxonomy" id="85552"/>
    <lineage>
        <taxon>Eukaryota</taxon>
        <taxon>Metazoa</taxon>
        <taxon>Ecdysozoa</taxon>
        <taxon>Arthropoda</taxon>
        <taxon>Crustacea</taxon>
        <taxon>Multicrustacea</taxon>
        <taxon>Malacostraca</taxon>
        <taxon>Eumalacostraca</taxon>
        <taxon>Eucarida</taxon>
        <taxon>Decapoda</taxon>
        <taxon>Pleocyemata</taxon>
        <taxon>Brachyura</taxon>
        <taxon>Eubrachyura</taxon>
        <taxon>Portunoidea</taxon>
        <taxon>Portunidae</taxon>
        <taxon>Portuninae</taxon>
        <taxon>Scylla</taxon>
    </lineage>
</organism>
<dbReference type="InterPro" id="IPR036375">
    <property type="entry name" value="Hemopexin-like_dom_sf"/>
</dbReference>
<comment type="caution">
    <text evidence="18">The sequence shown here is derived from an EMBL/GenBank/DDBJ whole genome shotgun (WGS) entry which is preliminary data.</text>
</comment>
<evidence type="ECO:0000256" key="5">
    <source>
        <dbReference type="ARBA" id="ARBA00022737"/>
    </source>
</evidence>
<feature type="binding site" evidence="13">
    <location>
        <position position="226"/>
    </location>
    <ligand>
        <name>Ca(2+)</name>
        <dbReference type="ChEBI" id="CHEBI:29108"/>
        <label>2</label>
    </ligand>
</feature>
<dbReference type="Proteomes" id="UP001487740">
    <property type="component" value="Unassembled WGS sequence"/>
</dbReference>
<feature type="short sequence motif" description="Cysteine switch" evidence="14">
    <location>
        <begin position="136"/>
        <end position="143"/>
    </location>
</feature>
<dbReference type="GO" id="GO:0006508">
    <property type="term" value="P:proteolysis"/>
    <property type="evidence" value="ECO:0007669"/>
    <property type="project" value="UniProtKB-KW"/>
</dbReference>
<dbReference type="Pfam" id="PF00413">
    <property type="entry name" value="Peptidase_M10"/>
    <property type="match status" value="1"/>
</dbReference>
<dbReference type="GO" id="GO:0008270">
    <property type="term" value="F:zinc ion binding"/>
    <property type="evidence" value="ECO:0007669"/>
    <property type="project" value="InterPro"/>
</dbReference>
<dbReference type="CDD" id="cd04278">
    <property type="entry name" value="ZnMc_MMP"/>
    <property type="match status" value="1"/>
</dbReference>
<evidence type="ECO:0000256" key="11">
    <source>
        <dbReference type="ARBA" id="ARBA00023157"/>
    </source>
</evidence>
<evidence type="ECO:0000256" key="15">
    <source>
        <dbReference type="PROSITE-ProRule" id="PRU01011"/>
    </source>
</evidence>
<evidence type="ECO:0000259" key="17">
    <source>
        <dbReference type="SMART" id="SM00235"/>
    </source>
</evidence>
<keyword evidence="6" id="KW-0378">Hydrolase</keyword>
<dbReference type="InterPro" id="IPR018486">
    <property type="entry name" value="Hemopexin_CS"/>
</dbReference>
<feature type="binding site" evidence="13">
    <location>
        <position position="529"/>
    </location>
    <ligand>
        <name>Ca(2+)</name>
        <dbReference type="ChEBI" id="CHEBI:29108"/>
        <label>4</label>
    </ligand>
</feature>
<dbReference type="SMART" id="SM00120">
    <property type="entry name" value="HX"/>
    <property type="match status" value="4"/>
</dbReference>
<dbReference type="PRINTS" id="PR00138">
    <property type="entry name" value="MATRIXIN"/>
</dbReference>
<dbReference type="Pfam" id="PF01471">
    <property type="entry name" value="PG_binding_1"/>
    <property type="match status" value="1"/>
</dbReference>
<dbReference type="EMBL" id="JARAKH010000014">
    <property type="protein sequence ID" value="KAK8397271.1"/>
    <property type="molecule type" value="Genomic_DNA"/>
</dbReference>
<evidence type="ECO:0000256" key="7">
    <source>
        <dbReference type="ARBA" id="ARBA00022833"/>
    </source>
</evidence>
<feature type="binding site" evidence="13">
    <location>
        <position position="244"/>
    </location>
    <ligand>
        <name>Ca(2+)</name>
        <dbReference type="ChEBI" id="CHEBI:29108"/>
        <label>3</label>
    </ligand>
</feature>
<dbReference type="AlphaFoldDB" id="A0AAW0UCU5"/>
<evidence type="ECO:0000256" key="4">
    <source>
        <dbReference type="ARBA" id="ARBA00022729"/>
    </source>
</evidence>
<evidence type="ECO:0000256" key="9">
    <source>
        <dbReference type="ARBA" id="ARBA00023049"/>
    </source>
</evidence>
<evidence type="ECO:0000313" key="18">
    <source>
        <dbReference type="EMBL" id="KAK8397271.1"/>
    </source>
</evidence>
<feature type="region of interest" description="Disordered" evidence="16">
    <location>
        <begin position="343"/>
        <end position="379"/>
    </location>
</feature>
<comment type="cofactor">
    <cofactor evidence="13">
        <name>Zn(2+)</name>
        <dbReference type="ChEBI" id="CHEBI:29105"/>
    </cofactor>
    <text evidence="13">Binds 2 Zn(2+) ions per subunit.</text>
</comment>
<dbReference type="GO" id="GO:0030198">
    <property type="term" value="P:extracellular matrix organization"/>
    <property type="evidence" value="ECO:0007669"/>
    <property type="project" value="TreeGrafter"/>
</dbReference>
<evidence type="ECO:0000256" key="6">
    <source>
        <dbReference type="ARBA" id="ARBA00022801"/>
    </source>
</evidence>
<dbReference type="InterPro" id="IPR002477">
    <property type="entry name" value="Peptidoglycan-bd-like"/>
</dbReference>
<dbReference type="PROSITE" id="PS51642">
    <property type="entry name" value="HEMOPEXIN_2"/>
    <property type="match status" value="4"/>
</dbReference>
<dbReference type="PANTHER" id="PTHR10201">
    <property type="entry name" value="MATRIX METALLOPROTEINASE"/>
    <property type="match status" value="1"/>
</dbReference>
<name>A0AAW0UCU5_SCYPA</name>
<proteinExistence type="inferred from homology"/>
<dbReference type="InterPro" id="IPR033739">
    <property type="entry name" value="M10A_MMP"/>
</dbReference>
<keyword evidence="5" id="KW-0677">Repeat</keyword>
<feature type="binding site" evidence="13">
    <location>
        <position position="483"/>
    </location>
    <ligand>
        <name>Ca(2+)</name>
        <dbReference type="ChEBI" id="CHEBI:29108"/>
        <label>5</label>
    </ligand>
</feature>
<dbReference type="GO" id="GO:0030574">
    <property type="term" value="P:collagen catabolic process"/>
    <property type="evidence" value="ECO:0007669"/>
    <property type="project" value="TreeGrafter"/>
</dbReference>
<dbReference type="SUPFAM" id="SSF50923">
    <property type="entry name" value="Hemopexin-like domain"/>
    <property type="match status" value="1"/>
</dbReference>
<evidence type="ECO:0000256" key="8">
    <source>
        <dbReference type="ARBA" id="ARBA00022837"/>
    </source>
</evidence>
<feature type="binding site" evidence="13">
    <location>
        <position position="238"/>
    </location>
    <ligand>
        <name>Zn(2+)</name>
        <dbReference type="ChEBI" id="CHEBI:29105"/>
        <label>1</label>
    </ligand>
</feature>